<dbReference type="Gene3D" id="3.40.50.2000">
    <property type="entry name" value="Glycogen Phosphorylase B"/>
    <property type="match status" value="1"/>
</dbReference>
<dbReference type="EMBL" id="JTJO01000021">
    <property type="protein sequence ID" value="OBW99450.1"/>
    <property type="molecule type" value="Genomic_DNA"/>
</dbReference>
<dbReference type="OrthoDB" id="654660at2"/>
<evidence type="ECO:0000313" key="2">
    <source>
        <dbReference type="Proteomes" id="UP000092643"/>
    </source>
</evidence>
<reference evidence="1 2" key="1">
    <citation type="submission" date="2014-11" db="EMBL/GenBank/DDBJ databases">
        <title>Pan-genome of Gallibacterium spp.</title>
        <authorList>
            <person name="Kudirkiene E."/>
            <person name="Bojesen A.M."/>
        </authorList>
    </citation>
    <scope>NUCLEOTIDE SEQUENCE [LARGE SCALE GENOMIC DNA]</scope>
    <source>
        <strain evidence="1 2">F 279</strain>
    </source>
</reference>
<sequence length="357" mass="40779">MNIGLVGWGCTTGNGGMNSDLATLASWISHWLVPEHPKLPNHLPYLERAKAVGTIVIESSLNDNFDIVDSFLNNVDGIIYIEHPCYKNDKYNIVLEAKKRNKLVIGIPMWEWWPERKDWALATDILWAVTKFTENYLNSLSNVLFAHGWVHNWKGKVIYSRWGVDLNSFPFKQRHKAERFIFINGNGGYKMRKASDIVAKAFSLPGAPPLTVYSQQKDQIALFTSHNVNVIHKNFPDRKDVYSDGDVFLFPSYWEGLCHGIYEGQAVGGLVITTDIAPMNECGTPYLIPVEKYMQEDLSGKKILKAVPSYHRLFDIAISIYNSNIKNASITNRKYIEKEFNLEVNLLLFYKKLQELA</sequence>
<gene>
    <name evidence="1" type="ORF">QV03_03135</name>
</gene>
<dbReference type="Proteomes" id="UP000092643">
    <property type="component" value="Unassembled WGS sequence"/>
</dbReference>
<dbReference type="SUPFAM" id="SSF53756">
    <property type="entry name" value="UDP-Glycosyltransferase/glycogen phosphorylase"/>
    <property type="match status" value="1"/>
</dbReference>
<comment type="caution">
    <text evidence="1">The sequence shown here is derived from an EMBL/GenBank/DDBJ whole genome shotgun (WGS) entry which is preliminary data.</text>
</comment>
<evidence type="ECO:0000313" key="1">
    <source>
        <dbReference type="EMBL" id="OBW99450.1"/>
    </source>
</evidence>
<dbReference type="RefSeq" id="WP_065231998.1">
    <property type="nucleotide sequence ID" value="NZ_JTJN01000033.1"/>
</dbReference>
<organism evidence="1 2">
    <name type="scientific">Gallibacterium anatis</name>
    <dbReference type="NCBI Taxonomy" id="750"/>
    <lineage>
        <taxon>Bacteria</taxon>
        <taxon>Pseudomonadati</taxon>
        <taxon>Pseudomonadota</taxon>
        <taxon>Gammaproteobacteria</taxon>
        <taxon>Pasteurellales</taxon>
        <taxon>Pasteurellaceae</taxon>
        <taxon>Gallibacterium</taxon>
    </lineage>
</organism>
<protein>
    <recommendedName>
        <fullName evidence="3">Glycosyltransferase</fullName>
    </recommendedName>
</protein>
<name>A0A1A7PCC3_9PAST</name>
<accession>A0A1A7PCC3</accession>
<proteinExistence type="predicted"/>
<dbReference type="AlphaFoldDB" id="A0A1A7PCC3"/>
<dbReference type="Pfam" id="PF13692">
    <property type="entry name" value="Glyco_trans_1_4"/>
    <property type="match status" value="1"/>
</dbReference>
<evidence type="ECO:0008006" key="3">
    <source>
        <dbReference type="Google" id="ProtNLM"/>
    </source>
</evidence>